<gene>
    <name evidence="1" type="ORF">SAMN02927928_3026</name>
</gene>
<keyword evidence="2" id="KW-1185">Reference proteome</keyword>
<evidence type="ECO:0008006" key="3">
    <source>
        <dbReference type="Google" id="ProtNLM"/>
    </source>
</evidence>
<evidence type="ECO:0000313" key="2">
    <source>
        <dbReference type="Proteomes" id="UP000199150"/>
    </source>
</evidence>
<dbReference type="STRING" id="260084.SAMN02927928_3026"/>
<organism evidence="1 2">
    <name type="scientific">Asticcacaulis taihuensis</name>
    <dbReference type="NCBI Taxonomy" id="260084"/>
    <lineage>
        <taxon>Bacteria</taxon>
        <taxon>Pseudomonadati</taxon>
        <taxon>Pseudomonadota</taxon>
        <taxon>Alphaproteobacteria</taxon>
        <taxon>Caulobacterales</taxon>
        <taxon>Caulobacteraceae</taxon>
        <taxon>Asticcacaulis</taxon>
    </lineage>
</organism>
<dbReference type="RefSeq" id="WP_090649678.1">
    <property type="nucleotide sequence ID" value="NZ_CBCRYE010000003.1"/>
</dbReference>
<sequence>MKIEWFEAYTPKELDRAQDMYGLVFPPDLMAFLSERHPLLHYDWRSDNEAIRTMLRWPYEGLLFDVENNSLWLPDWGNRPVTAKLRASALNEIVDAAPKLIPLCGHRYLPSDPAEADNPVFSVYQSDIIYYGTNLHEYIGRETHLPITVPVPAELKPIRFWSQFADRTFD</sequence>
<name>A0A1G4SVE9_9CAUL</name>
<dbReference type="OrthoDB" id="264195at2"/>
<dbReference type="PANTHER" id="PTHR32011:SF2">
    <property type="entry name" value="OS08G0472400 PROTEIN"/>
    <property type="match status" value="1"/>
</dbReference>
<dbReference type="PANTHER" id="PTHR32011">
    <property type="entry name" value="OS08G0472400 PROTEIN"/>
    <property type="match status" value="1"/>
</dbReference>
<dbReference type="AlphaFoldDB" id="A0A1G4SVE9"/>
<proteinExistence type="predicted"/>
<protein>
    <recommendedName>
        <fullName evidence="3">SMI1/KNR4 family protein</fullName>
    </recommendedName>
</protein>
<accession>A0A1G4SVE9</accession>
<dbReference type="Proteomes" id="UP000199150">
    <property type="component" value="Unassembled WGS sequence"/>
</dbReference>
<reference evidence="2" key="1">
    <citation type="submission" date="2016-10" db="EMBL/GenBank/DDBJ databases">
        <authorList>
            <person name="Varghese N."/>
            <person name="Submissions S."/>
        </authorList>
    </citation>
    <scope>NUCLEOTIDE SEQUENCE [LARGE SCALE GENOMIC DNA]</scope>
    <source>
        <strain evidence="2">CGMCC 1.3431</strain>
    </source>
</reference>
<dbReference type="EMBL" id="FMTS01000005">
    <property type="protein sequence ID" value="SCW73140.1"/>
    <property type="molecule type" value="Genomic_DNA"/>
</dbReference>
<evidence type="ECO:0000313" key="1">
    <source>
        <dbReference type="EMBL" id="SCW73140.1"/>
    </source>
</evidence>